<accession>A0A2M9H6Q3</accession>
<dbReference type="PANTHER" id="PTHR43581">
    <property type="entry name" value="ATP/GTP PHOSPHATASE"/>
    <property type="match status" value="1"/>
</dbReference>
<reference evidence="2 3" key="1">
    <citation type="submission" date="2017-10" db="EMBL/GenBank/DDBJ databases">
        <title>Draft genome sequences of strains TRE 1, TRE 9, TRE H and TRI 7, isolated from tamarins, belonging to four potential novel Bifidobacterium species.</title>
        <authorList>
            <person name="Mattarelli P."/>
            <person name="Modesto M."/>
            <person name="Puglisi E."/>
            <person name="Morelli L."/>
            <person name="Spezio C."/>
            <person name="Bonetti A."/>
            <person name="Sandri C."/>
        </authorList>
    </citation>
    <scope>NUCLEOTIDE SEQUENCE [LARGE SCALE GENOMIC DNA]</scope>
    <source>
        <strain evidence="3">TRE1</strain>
    </source>
</reference>
<dbReference type="Gene3D" id="3.40.50.300">
    <property type="entry name" value="P-loop containing nucleotide triphosphate hydrolases"/>
    <property type="match status" value="1"/>
</dbReference>
<dbReference type="InterPro" id="IPR027417">
    <property type="entry name" value="P-loop_NTPase"/>
</dbReference>
<dbReference type="SUPFAM" id="SSF52540">
    <property type="entry name" value="P-loop containing nucleoside triphosphate hydrolases"/>
    <property type="match status" value="1"/>
</dbReference>
<dbReference type="GO" id="GO:0016887">
    <property type="term" value="F:ATP hydrolysis activity"/>
    <property type="evidence" value="ECO:0007669"/>
    <property type="project" value="InterPro"/>
</dbReference>
<dbReference type="EMBL" id="PEBI01000005">
    <property type="protein sequence ID" value="PJM72476.1"/>
    <property type="molecule type" value="Genomic_DNA"/>
</dbReference>
<evidence type="ECO:0000313" key="2">
    <source>
        <dbReference type="EMBL" id="PJM72476.1"/>
    </source>
</evidence>
<name>A0A2M9H6Q3_9BIFI</name>
<dbReference type="PANTHER" id="PTHR43581:SF2">
    <property type="entry name" value="EXCINUCLEASE ATPASE SUBUNIT"/>
    <property type="match status" value="1"/>
</dbReference>
<feature type="domain" description="Endonuclease GajA/Old nuclease/RecF-like AAA" evidence="1">
    <location>
        <begin position="190"/>
        <end position="338"/>
    </location>
</feature>
<evidence type="ECO:0000313" key="3">
    <source>
        <dbReference type="Proteomes" id="UP000229095"/>
    </source>
</evidence>
<dbReference type="RefSeq" id="WP_100511705.1">
    <property type="nucleotide sequence ID" value="NZ_PEBI01000005.1"/>
</dbReference>
<dbReference type="GO" id="GO:0006302">
    <property type="term" value="P:double-strand break repair"/>
    <property type="evidence" value="ECO:0007669"/>
    <property type="project" value="InterPro"/>
</dbReference>
<dbReference type="CDD" id="cd00267">
    <property type="entry name" value="ABC_ATPase"/>
    <property type="match status" value="1"/>
</dbReference>
<comment type="caution">
    <text evidence="2">The sequence shown here is derived from an EMBL/GenBank/DDBJ whole genome shotgun (WGS) entry which is preliminary data.</text>
</comment>
<dbReference type="OrthoDB" id="3237462at2"/>
<protein>
    <recommendedName>
        <fullName evidence="1">Endonuclease GajA/Old nuclease/RecF-like AAA domain-containing protein</fullName>
    </recommendedName>
</protein>
<gene>
    <name evidence="2" type="ORF">CS006_10135</name>
</gene>
<dbReference type="Pfam" id="PF13175">
    <property type="entry name" value="AAA_15"/>
    <property type="match status" value="1"/>
</dbReference>
<sequence length="591" mass="67347">MDDFDILKRKNQEDFFPFISYVCFPHFKNLSIGARINFTYPITAIVGPNGVNKSSILRALQGAPNGYNIGRYWFETALDPIEEADNGKQRYYYGYIPRRDVHAEVMLTRVNNARRDDPDYFETDEPRKRDGMAAMPPYRKEDAQYRSQTRWRPVEKHVLYLDFRQELPAYDIYTSFNWRNQRNKLKDKKRNVRRASPHVKKALETLETEQRLYGANRILEPPVELDAVERTSVSKILGREYRKISLVKHDFFGVEGYTAKLVTENRDYSEAYAGSGEFAAIMLVHQLCTTQSRSLILLDEPETSLHPSAQRELLRFLAKKCKTDGHQVVMSTHAPTLIEELPPEAIKMLDIDPISHKVAVLSQEASPLEAFNRLGMNYPERTFLVEDELAAMLVNTAAKLISKDYQQSIKVVPVPGGAGTIKTRVIPVSAQTHSSSFVLLDGDMKPETTLRKPEDVPDNELESELGKIGISKKYILRNGGNDNSSELDLQAMRETLAWICNHVAFLPSSDNPDYLLLRICNQHLPSDPHDAKECWQRIAREEFNLDETESVPANQQAAVQQMYLARVIKGGGNNSLLTELGKTLRLLLPSL</sequence>
<dbReference type="InterPro" id="IPR051396">
    <property type="entry name" value="Bact_Antivir_Def_Nuclease"/>
</dbReference>
<organism evidence="2 3">
    <name type="scientific">Bifidobacterium primatium</name>
    <dbReference type="NCBI Taxonomy" id="2045438"/>
    <lineage>
        <taxon>Bacteria</taxon>
        <taxon>Bacillati</taxon>
        <taxon>Actinomycetota</taxon>
        <taxon>Actinomycetes</taxon>
        <taxon>Bifidobacteriales</taxon>
        <taxon>Bifidobacteriaceae</taxon>
        <taxon>Bifidobacterium</taxon>
    </lineage>
</organism>
<evidence type="ECO:0000259" key="1">
    <source>
        <dbReference type="Pfam" id="PF13175"/>
    </source>
</evidence>
<dbReference type="GO" id="GO:0005524">
    <property type="term" value="F:ATP binding"/>
    <property type="evidence" value="ECO:0007669"/>
    <property type="project" value="InterPro"/>
</dbReference>
<keyword evidence="3" id="KW-1185">Reference proteome</keyword>
<proteinExistence type="predicted"/>
<dbReference type="InterPro" id="IPR041685">
    <property type="entry name" value="AAA_GajA/Old/RecF-like"/>
</dbReference>
<dbReference type="Proteomes" id="UP000229095">
    <property type="component" value="Unassembled WGS sequence"/>
</dbReference>
<dbReference type="AlphaFoldDB" id="A0A2M9H6Q3"/>